<evidence type="ECO:0000313" key="2">
    <source>
        <dbReference type="Proteomes" id="UP000308600"/>
    </source>
</evidence>
<organism evidence="1 2">
    <name type="scientific">Pluteus cervinus</name>
    <dbReference type="NCBI Taxonomy" id="181527"/>
    <lineage>
        <taxon>Eukaryota</taxon>
        <taxon>Fungi</taxon>
        <taxon>Dikarya</taxon>
        <taxon>Basidiomycota</taxon>
        <taxon>Agaricomycotina</taxon>
        <taxon>Agaricomycetes</taxon>
        <taxon>Agaricomycetidae</taxon>
        <taxon>Agaricales</taxon>
        <taxon>Pluteineae</taxon>
        <taxon>Pluteaceae</taxon>
        <taxon>Pluteus</taxon>
    </lineage>
</organism>
<feature type="non-terminal residue" evidence="1">
    <location>
        <position position="434"/>
    </location>
</feature>
<feature type="non-terminal residue" evidence="1">
    <location>
        <position position="1"/>
    </location>
</feature>
<evidence type="ECO:0000313" key="1">
    <source>
        <dbReference type="EMBL" id="TFK61703.1"/>
    </source>
</evidence>
<dbReference type="EMBL" id="ML208636">
    <property type="protein sequence ID" value="TFK61703.1"/>
    <property type="molecule type" value="Genomic_DNA"/>
</dbReference>
<protein>
    <submittedName>
        <fullName evidence="1">Uncharacterized protein</fullName>
    </submittedName>
</protein>
<reference evidence="1 2" key="1">
    <citation type="journal article" date="2019" name="Nat. Ecol. Evol.">
        <title>Megaphylogeny resolves global patterns of mushroom evolution.</title>
        <authorList>
            <person name="Varga T."/>
            <person name="Krizsan K."/>
            <person name="Foldi C."/>
            <person name="Dima B."/>
            <person name="Sanchez-Garcia M."/>
            <person name="Sanchez-Ramirez S."/>
            <person name="Szollosi G.J."/>
            <person name="Szarkandi J.G."/>
            <person name="Papp V."/>
            <person name="Albert L."/>
            <person name="Andreopoulos W."/>
            <person name="Angelini C."/>
            <person name="Antonin V."/>
            <person name="Barry K.W."/>
            <person name="Bougher N.L."/>
            <person name="Buchanan P."/>
            <person name="Buyck B."/>
            <person name="Bense V."/>
            <person name="Catcheside P."/>
            <person name="Chovatia M."/>
            <person name="Cooper J."/>
            <person name="Damon W."/>
            <person name="Desjardin D."/>
            <person name="Finy P."/>
            <person name="Geml J."/>
            <person name="Haridas S."/>
            <person name="Hughes K."/>
            <person name="Justo A."/>
            <person name="Karasinski D."/>
            <person name="Kautmanova I."/>
            <person name="Kiss B."/>
            <person name="Kocsube S."/>
            <person name="Kotiranta H."/>
            <person name="LaButti K.M."/>
            <person name="Lechner B.E."/>
            <person name="Liimatainen K."/>
            <person name="Lipzen A."/>
            <person name="Lukacs Z."/>
            <person name="Mihaltcheva S."/>
            <person name="Morgado L.N."/>
            <person name="Niskanen T."/>
            <person name="Noordeloos M.E."/>
            <person name="Ohm R.A."/>
            <person name="Ortiz-Santana B."/>
            <person name="Ovrebo C."/>
            <person name="Racz N."/>
            <person name="Riley R."/>
            <person name="Savchenko A."/>
            <person name="Shiryaev A."/>
            <person name="Soop K."/>
            <person name="Spirin V."/>
            <person name="Szebenyi C."/>
            <person name="Tomsovsky M."/>
            <person name="Tulloss R.E."/>
            <person name="Uehling J."/>
            <person name="Grigoriev I.V."/>
            <person name="Vagvolgyi C."/>
            <person name="Papp T."/>
            <person name="Martin F.M."/>
            <person name="Miettinen O."/>
            <person name="Hibbett D.S."/>
            <person name="Nagy L.G."/>
        </authorList>
    </citation>
    <scope>NUCLEOTIDE SEQUENCE [LARGE SCALE GENOMIC DNA]</scope>
    <source>
        <strain evidence="1 2">NL-1719</strain>
    </source>
</reference>
<proteinExistence type="predicted"/>
<dbReference type="Proteomes" id="UP000308600">
    <property type="component" value="Unassembled WGS sequence"/>
</dbReference>
<name>A0ACD3A750_9AGAR</name>
<sequence length="434" mass="49162">DHPLLVFKGERDRFLTEFVRLDGRGGRTDNLCIACKVHPAAFQCQDCFSKDLFCSGCMVFRHQENPLHWIEVWGGTYFTRTTLKVLGLRIQVGHDGGGVCGVPKRAHDDGFIILHTNGVHEVGLDFCGCAFSKDHSTQLLRSHLYPATISEPQTAASLALLKHAHILSFESKCSAYELYQTLSRLSDNSGVVPQRNRYRAFLNILRQYRHVKMLKRTGRGHERGGVDATGTGQCAILCPACPHPGLNLPENWENAPADKRWLYSLFLSMDANFRLRRRLKRSTSEATDPSLSQGWAYFVTPSQYMEHLNQFDKAIEQPKSTCSNHSAVNSERSTRGLSVTGVGSVGCARHNFFRPHAVGDLQKGERYVNMDFIFFSSLCLTAFGLLVVSYDIACQWFKNLWTRMHKYPDTLWISENLRSTTRFFVPKFHLPAHV</sequence>
<accession>A0ACD3A750</accession>
<keyword evidence="2" id="KW-1185">Reference proteome</keyword>
<gene>
    <name evidence="1" type="ORF">BDN72DRAFT_746198</name>
</gene>